<proteinExistence type="predicted"/>
<dbReference type="AlphaFoldDB" id="A0A6I0F4Z8"/>
<sequence>MSKTNLKPKPILLVSLFIILVIVFLIKDTLIQVVQAKPYIAIERVNFNKQLPNYKKTKVWGENPLELINIPFNSKLARLNLYQVYVGNQLVKEFYNYDRAVNYAINKTSASIKDKASNIVLWNNYKRYVLMEGDLYIHSLEEVLPTIEEGKKHENSYIIDQEENKLVWSNFNKSLIHSDDTKQGDVFLVNRQYQVSSNYSPQSSVNLADHTSKYIKVSRRDMYIDEGVLSPIKLMLKDAYYGGADKMLVISGYRSYQRQTSILNSRIKSLTPSLGLEEAKKKVATFVAIPGSSEHQVGLAVDFTTFRDMGVTQDFGNTIEGKWLNENSWKYGFIIRYTGDKMDITGIIDEPWHLRYVGIPHAEIMKRENLCLEEYLDNIKEYNKIEFEARDGNKYNIVYFESIYSEDLIRFLYEAKNIEALSGDGKGGVIITTID</sequence>
<dbReference type="GO" id="GO:0006508">
    <property type="term" value="P:proteolysis"/>
    <property type="evidence" value="ECO:0007669"/>
    <property type="project" value="InterPro"/>
</dbReference>
<organism evidence="2 3">
    <name type="scientific">Alkaliphilus pronyensis</name>
    <dbReference type="NCBI Taxonomy" id="1482732"/>
    <lineage>
        <taxon>Bacteria</taxon>
        <taxon>Bacillati</taxon>
        <taxon>Bacillota</taxon>
        <taxon>Clostridia</taxon>
        <taxon>Peptostreptococcales</taxon>
        <taxon>Natronincolaceae</taxon>
        <taxon>Alkaliphilus</taxon>
    </lineage>
</organism>
<dbReference type="SUPFAM" id="SSF55166">
    <property type="entry name" value="Hedgehog/DD-peptidase"/>
    <property type="match status" value="1"/>
</dbReference>
<reference evidence="2 3" key="1">
    <citation type="submission" date="2019-10" db="EMBL/GenBank/DDBJ databases">
        <title>Alkaliphilus serpentinus sp. nov. and Alkaliphilus pronyensis sp. nov., two novel anaerobic alkaliphilic species isolated from the serpentinized-hosted hydrothermal field of the Prony Bay (New Caledonia).</title>
        <authorList>
            <person name="Postec A."/>
        </authorList>
    </citation>
    <scope>NUCLEOTIDE SEQUENCE [LARGE SCALE GENOMIC DNA]</scope>
    <source>
        <strain evidence="2 3">LacV</strain>
    </source>
</reference>
<dbReference type="Gene3D" id="3.30.1380.10">
    <property type="match status" value="1"/>
</dbReference>
<dbReference type="InterPro" id="IPR009045">
    <property type="entry name" value="Zn_M74/Hedgehog-like"/>
</dbReference>
<dbReference type="PANTHER" id="PTHR34385">
    <property type="entry name" value="D-ALANYL-D-ALANINE CARBOXYPEPTIDASE"/>
    <property type="match status" value="1"/>
</dbReference>
<dbReference type="GO" id="GO:0008233">
    <property type="term" value="F:peptidase activity"/>
    <property type="evidence" value="ECO:0007669"/>
    <property type="project" value="InterPro"/>
</dbReference>
<dbReference type="PANTHER" id="PTHR34385:SF1">
    <property type="entry name" value="PEPTIDOGLYCAN L-ALANYL-D-GLUTAMATE ENDOPEPTIDASE CWLK"/>
    <property type="match status" value="1"/>
</dbReference>
<gene>
    <name evidence="2" type="ORF">F8154_14270</name>
</gene>
<protein>
    <submittedName>
        <fullName evidence="2">M15 family metallopeptidase</fullName>
    </submittedName>
</protein>
<dbReference type="RefSeq" id="WP_151862289.1">
    <property type="nucleotide sequence ID" value="NZ_WBZC01000075.1"/>
</dbReference>
<dbReference type="OrthoDB" id="9792074at2"/>
<dbReference type="InterPro" id="IPR003709">
    <property type="entry name" value="VanY-like_core_dom"/>
</dbReference>
<dbReference type="CDD" id="cd14852">
    <property type="entry name" value="LD-carboxypeptidase"/>
    <property type="match status" value="1"/>
</dbReference>
<dbReference type="InterPro" id="IPR058193">
    <property type="entry name" value="VanY/YodJ_core_dom"/>
</dbReference>
<dbReference type="Gene3D" id="3.30.200.180">
    <property type="match status" value="1"/>
</dbReference>
<feature type="domain" description="D-alanyl-D-alanine carboxypeptidase-like core" evidence="1">
    <location>
        <begin position="224"/>
        <end position="358"/>
    </location>
</feature>
<dbReference type="Pfam" id="PF02557">
    <property type="entry name" value="VanY"/>
    <property type="match status" value="1"/>
</dbReference>
<dbReference type="InterPro" id="IPR052179">
    <property type="entry name" value="DD-CPase-like"/>
</dbReference>
<accession>A0A6I0F4Z8</accession>
<keyword evidence="3" id="KW-1185">Reference proteome</keyword>
<evidence type="ECO:0000313" key="3">
    <source>
        <dbReference type="Proteomes" id="UP000432715"/>
    </source>
</evidence>
<dbReference type="EMBL" id="WBZC01000075">
    <property type="protein sequence ID" value="KAB3529975.1"/>
    <property type="molecule type" value="Genomic_DNA"/>
</dbReference>
<evidence type="ECO:0000259" key="1">
    <source>
        <dbReference type="Pfam" id="PF02557"/>
    </source>
</evidence>
<comment type="caution">
    <text evidence="2">The sequence shown here is derived from an EMBL/GenBank/DDBJ whole genome shotgun (WGS) entry which is preliminary data.</text>
</comment>
<dbReference type="Proteomes" id="UP000432715">
    <property type="component" value="Unassembled WGS sequence"/>
</dbReference>
<evidence type="ECO:0000313" key="2">
    <source>
        <dbReference type="EMBL" id="KAB3529975.1"/>
    </source>
</evidence>
<name>A0A6I0F4Z8_9FIRM</name>